<dbReference type="EMBL" id="CP013015">
    <property type="protein sequence ID" value="AMM40136.1"/>
    <property type="molecule type" value="Genomic_DNA"/>
</dbReference>
<dbReference type="GO" id="GO:0016740">
    <property type="term" value="F:transferase activity"/>
    <property type="evidence" value="ECO:0007669"/>
    <property type="project" value="UniProtKB-KW"/>
</dbReference>
<dbReference type="InterPro" id="IPR045864">
    <property type="entry name" value="aa-tRNA-synth_II/BPL/LPL"/>
</dbReference>
<dbReference type="CDD" id="cd16443">
    <property type="entry name" value="LplA"/>
    <property type="match status" value="1"/>
</dbReference>
<dbReference type="InterPro" id="IPR050664">
    <property type="entry name" value="Octanoyltrans_LipM/LipL"/>
</dbReference>
<dbReference type="AlphaFoldDB" id="A0A7V1P3R0"/>
<dbReference type="InterPro" id="IPR004143">
    <property type="entry name" value="BPL_LPL_catalytic"/>
</dbReference>
<dbReference type="PROSITE" id="PS51733">
    <property type="entry name" value="BPL_LPL_CATALYTIC"/>
    <property type="match status" value="1"/>
</dbReference>
<dbReference type="OrthoDB" id="9787898at2"/>
<reference evidence="1 2" key="1">
    <citation type="submission" date="2015-10" db="EMBL/GenBank/DDBJ databases">
        <title>Candidatus Desulfofervidus auxilii, a hydrogenotrophic sulfate-reducing bacterium involved in the thermophilic anaerobic oxidation of methane.</title>
        <authorList>
            <person name="Krukenberg V."/>
            <person name="Richter M."/>
            <person name="Wegener G."/>
        </authorList>
    </citation>
    <scope>NUCLEOTIDE SEQUENCE [LARGE SCALE GENOMIC DNA]</scope>
    <source>
        <strain evidence="1 2">HS1</strain>
    </source>
</reference>
<dbReference type="SUPFAM" id="SSF55681">
    <property type="entry name" value="Class II aaRS and biotin synthetases"/>
    <property type="match status" value="1"/>
</dbReference>
<dbReference type="Pfam" id="PF21948">
    <property type="entry name" value="LplA-B_cat"/>
    <property type="match status" value="1"/>
</dbReference>
<organism evidence="1 2">
    <name type="scientific">Desulfofervidus auxilii</name>
    <dbReference type="NCBI Taxonomy" id="1621989"/>
    <lineage>
        <taxon>Bacteria</taxon>
        <taxon>Pseudomonadati</taxon>
        <taxon>Thermodesulfobacteriota</taxon>
        <taxon>Candidatus Desulfofervidia</taxon>
        <taxon>Candidatus Desulfofervidales</taxon>
        <taxon>Candidatus Desulfofervidaceae</taxon>
        <taxon>Candidatus Desulfofervidus</taxon>
    </lineage>
</organism>
<dbReference type="Gene3D" id="3.30.930.10">
    <property type="entry name" value="Bira Bifunctional Protein, Domain 2"/>
    <property type="match status" value="1"/>
</dbReference>
<dbReference type="KEGG" id="daw:HS1_000330"/>
<dbReference type="Proteomes" id="UP000070560">
    <property type="component" value="Chromosome"/>
</dbReference>
<dbReference type="PANTHER" id="PTHR43679:SF2">
    <property type="entry name" value="OCTANOYL-[GCVH]:PROTEIN N-OCTANOYLTRANSFERASE"/>
    <property type="match status" value="1"/>
</dbReference>
<evidence type="ECO:0000313" key="1">
    <source>
        <dbReference type="EMBL" id="AMM40136.1"/>
    </source>
</evidence>
<evidence type="ECO:0000313" key="2">
    <source>
        <dbReference type="Proteomes" id="UP000070560"/>
    </source>
</evidence>
<name>A0A7V1P3R0_DESA2</name>
<gene>
    <name evidence="1" type="ORF">HS1_000330</name>
</gene>
<dbReference type="PANTHER" id="PTHR43679">
    <property type="entry name" value="OCTANOYLTRANSFERASE LIPM-RELATED"/>
    <property type="match status" value="1"/>
</dbReference>
<accession>A0A7V1P3R0</accession>
<protein>
    <submittedName>
        <fullName evidence="1">Octanoyltransferase</fullName>
    </submittedName>
</protein>
<sequence length="263" mass="30056">MKPWRFIYSGLCDPYTNMAIDEAILLNYSSGRVLPTLRIYGWNPPAFSIGYSQKAEEVLDLERCKKEGVLFVRRITGGGIIFHHLEVTYSLTCFKQEINAFGSVKDGFKIICSFLLNTYKKLGLIPHFAIDIKPPALGKSPFCFSSYEDYDIMVGGKKIGGNAQKRKRDLIFQHGSIPLELKTDIFMPYLRNKIDGLEEKVCSLTEALGREITFEELADTIKKSFKETFSIDLIEQGLIPEEEKLALKLKKEKYATDDWNLKR</sequence>
<dbReference type="RefSeq" id="WP_066060435.1">
    <property type="nucleotide sequence ID" value="NZ_CP013015.1"/>
</dbReference>
<keyword evidence="2" id="KW-1185">Reference proteome</keyword>
<keyword evidence="1" id="KW-0808">Transferase</keyword>
<proteinExistence type="predicted"/>